<proteinExistence type="predicted"/>
<gene>
    <name evidence="1" type="ORF">HP548_12580</name>
</gene>
<accession>A0ABX2MLI4</accession>
<protein>
    <recommendedName>
        <fullName evidence="3">DUF4145 domain-containing protein</fullName>
    </recommendedName>
</protein>
<name>A0ABX2MLI4_9BACL</name>
<evidence type="ECO:0008006" key="3">
    <source>
        <dbReference type="Google" id="ProtNLM"/>
    </source>
</evidence>
<sequence>MKKKKERKDFIYVELEFQKEILPIGSSPLTSELYRETIKSYIHGLYISSLLTGEAFIEKVIRDQIPESGRIAYNLLLEKAKEKEFINEEETVRLIEIHRTVRNLYAHESASQAGFNLTSDAVRETLAEDFLRIMKSLYTTTRSHLKGIFAPLEKNGVRGFKD</sequence>
<dbReference type="Proteomes" id="UP000577724">
    <property type="component" value="Unassembled WGS sequence"/>
</dbReference>
<dbReference type="GeneID" id="97131552"/>
<organism evidence="1 2">
    <name type="scientific">Paenibacillus taichungensis</name>
    <dbReference type="NCBI Taxonomy" id="484184"/>
    <lineage>
        <taxon>Bacteria</taxon>
        <taxon>Bacillati</taxon>
        <taxon>Bacillota</taxon>
        <taxon>Bacilli</taxon>
        <taxon>Bacillales</taxon>
        <taxon>Paenibacillaceae</taxon>
        <taxon>Paenibacillus</taxon>
    </lineage>
</organism>
<evidence type="ECO:0000313" key="1">
    <source>
        <dbReference type="EMBL" id="NUU54913.1"/>
    </source>
</evidence>
<dbReference type="EMBL" id="JABMCC010000107">
    <property type="protein sequence ID" value="NUU54913.1"/>
    <property type="molecule type" value="Genomic_DNA"/>
</dbReference>
<comment type="caution">
    <text evidence="1">The sequence shown here is derived from an EMBL/GenBank/DDBJ whole genome shotgun (WGS) entry which is preliminary data.</text>
</comment>
<keyword evidence="2" id="KW-1185">Reference proteome</keyword>
<dbReference type="RefSeq" id="WP_175381848.1">
    <property type="nucleotide sequence ID" value="NZ_CBCRYD010000030.1"/>
</dbReference>
<reference evidence="1 2" key="1">
    <citation type="submission" date="2020-05" db="EMBL/GenBank/DDBJ databases">
        <title>Genome Sequencing of Type Strains.</title>
        <authorList>
            <person name="Lemaire J.F."/>
            <person name="Inderbitzin P."/>
            <person name="Gregorio O.A."/>
            <person name="Collins S.B."/>
            <person name="Wespe N."/>
            <person name="Knight-Connoni V."/>
        </authorList>
    </citation>
    <scope>NUCLEOTIDE SEQUENCE [LARGE SCALE GENOMIC DNA]</scope>
    <source>
        <strain evidence="1 2">DSM 19942</strain>
    </source>
</reference>
<evidence type="ECO:0000313" key="2">
    <source>
        <dbReference type="Proteomes" id="UP000577724"/>
    </source>
</evidence>